<keyword evidence="4" id="KW-0812">Transmembrane</keyword>
<evidence type="ECO:0000313" key="7">
    <source>
        <dbReference type="EMBL" id="SHI92022.1"/>
    </source>
</evidence>
<dbReference type="EMBL" id="FQZS01000011">
    <property type="protein sequence ID" value="SHI92022.1"/>
    <property type="molecule type" value="Genomic_DNA"/>
</dbReference>
<gene>
    <name evidence="7" type="ORF">SAMN02745176_01790</name>
</gene>
<evidence type="ECO:0000256" key="4">
    <source>
        <dbReference type="SAM" id="Phobius"/>
    </source>
</evidence>
<keyword evidence="8" id="KW-1185">Reference proteome</keyword>
<dbReference type="Proteomes" id="UP000184442">
    <property type="component" value="Unassembled WGS sequence"/>
</dbReference>
<comment type="similarity">
    <text evidence="2">Belongs to the transpeptidase family.</text>
</comment>
<dbReference type="SUPFAM" id="SSF56601">
    <property type="entry name" value="beta-lactamase/transpeptidase-like"/>
    <property type="match status" value="1"/>
</dbReference>
<reference evidence="7 8" key="1">
    <citation type="submission" date="2016-11" db="EMBL/GenBank/DDBJ databases">
        <authorList>
            <person name="Jaros S."/>
            <person name="Januszkiewicz K."/>
            <person name="Wedrychowicz H."/>
        </authorList>
    </citation>
    <scope>NUCLEOTIDE SEQUENCE [LARGE SCALE GENOMIC DNA]</scope>
    <source>
        <strain evidence="7 8">DSM 19022</strain>
    </source>
</reference>
<dbReference type="PANTHER" id="PTHR30627:SF24">
    <property type="entry name" value="PENICILLIN-BINDING PROTEIN 4B"/>
    <property type="match status" value="1"/>
</dbReference>
<name>A0A1M6F2W0_9FIRM</name>
<dbReference type="STRING" id="1122184.SAMN02745176_01790"/>
<dbReference type="GO" id="GO:0071555">
    <property type="term" value="P:cell wall organization"/>
    <property type="evidence" value="ECO:0007669"/>
    <property type="project" value="TreeGrafter"/>
</dbReference>
<keyword evidence="4" id="KW-1133">Transmembrane helix</keyword>
<dbReference type="InterPro" id="IPR012338">
    <property type="entry name" value="Beta-lactam/transpept-like"/>
</dbReference>
<dbReference type="InterPro" id="IPR005311">
    <property type="entry name" value="PBP_dimer"/>
</dbReference>
<evidence type="ECO:0000256" key="3">
    <source>
        <dbReference type="ARBA" id="ARBA00023136"/>
    </source>
</evidence>
<feature type="domain" description="Penicillin-binding protein dimerisation" evidence="6">
    <location>
        <begin position="60"/>
        <end position="200"/>
    </location>
</feature>
<dbReference type="AlphaFoldDB" id="A0A1M6F2W0"/>
<evidence type="ECO:0000256" key="1">
    <source>
        <dbReference type="ARBA" id="ARBA00004370"/>
    </source>
</evidence>
<comment type="subcellular location">
    <subcellularLocation>
        <location evidence="1">Membrane</location>
    </subcellularLocation>
</comment>
<evidence type="ECO:0000259" key="5">
    <source>
        <dbReference type="Pfam" id="PF00905"/>
    </source>
</evidence>
<keyword evidence="3 4" id="KW-0472">Membrane</keyword>
<evidence type="ECO:0000256" key="2">
    <source>
        <dbReference type="ARBA" id="ARBA00007171"/>
    </source>
</evidence>
<dbReference type="GO" id="GO:0008658">
    <property type="term" value="F:penicillin binding"/>
    <property type="evidence" value="ECO:0007669"/>
    <property type="project" value="InterPro"/>
</dbReference>
<dbReference type="Pfam" id="PF03717">
    <property type="entry name" value="PBP_dimer"/>
    <property type="match status" value="1"/>
</dbReference>
<evidence type="ECO:0000259" key="6">
    <source>
        <dbReference type="Pfam" id="PF03717"/>
    </source>
</evidence>
<feature type="transmembrane region" description="Helical" evidence="4">
    <location>
        <begin position="14"/>
        <end position="34"/>
    </location>
</feature>
<dbReference type="PANTHER" id="PTHR30627">
    <property type="entry name" value="PEPTIDOGLYCAN D,D-TRANSPEPTIDASE"/>
    <property type="match status" value="1"/>
</dbReference>
<dbReference type="InterPro" id="IPR050515">
    <property type="entry name" value="Beta-lactam/transpept"/>
</dbReference>
<dbReference type="GO" id="GO:0071972">
    <property type="term" value="F:peptidoglycan L,D-transpeptidase activity"/>
    <property type="evidence" value="ECO:0007669"/>
    <property type="project" value="TreeGrafter"/>
</dbReference>
<feature type="domain" description="Penicillin-binding protein transpeptidase" evidence="5">
    <location>
        <begin position="245"/>
        <end position="548"/>
    </location>
</feature>
<evidence type="ECO:0000313" key="8">
    <source>
        <dbReference type="Proteomes" id="UP000184442"/>
    </source>
</evidence>
<dbReference type="RefSeq" id="WP_073025872.1">
    <property type="nucleotide sequence ID" value="NZ_FQZS01000011.1"/>
</dbReference>
<dbReference type="InterPro" id="IPR001460">
    <property type="entry name" value="PCN-bd_Tpept"/>
</dbReference>
<protein>
    <submittedName>
        <fullName evidence="7">Penicillin-binding protein 2</fullName>
    </submittedName>
</protein>
<dbReference type="GO" id="GO:0005886">
    <property type="term" value="C:plasma membrane"/>
    <property type="evidence" value="ECO:0007669"/>
    <property type="project" value="TreeGrafter"/>
</dbReference>
<proteinExistence type="inferred from homology"/>
<dbReference type="InterPro" id="IPR036138">
    <property type="entry name" value="PBP_dimer_sf"/>
</dbReference>
<sequence>MLHDEVSFVCKKRVLLIGIAFIIMCMFLLGRLFFIQIIKNNEYSRKAVQQRLMTVPLAIERGNIYDRNLIPFTGRDIKKYIIVYPDYIQDKETIASVISQLSISKKDDILKELQSGADTLEYVYEKENTELLNLIEEGKLKGVMALEKNHRYSDKSIGRHVIGYISKSDKKGEMGIERSMDNYLSSATGKSLIAVVDSSKNIIPGLGFRKIQSNNKGLNYGIKLTLDYHIQNIVEKIMEKNRVNGAVVVMDIKTGEILAMASHPHYEQDDIKKYINSNGEELINKAIWPYDLGSVFKIVVAAAAIESGKVDLDQKYVCEGNITVGNSVINCSTYESHKDKEISIDEAFALSCNTAFVKIGIELGADVILDMAKKFGLGEKQCFELLEEKSGYIPKPEEDGIGNISIGQGKIQVTPLQVTAMMCTIANNGIRYNSRLVDELINDDGVTIKKIERGYPEIVLSPTTAYRLKKMLRDVTTLGTGKQADIGKELGGSSGKTGTAETGIDNGRIIHGWFTGFIPSNDPKYAITVFINNGRSGGRSAAPVFKQIGEDIMKTIRR</sequence>
<dbReference type="Pfam" id="PF00905">
    <property type="entry name" value="Transpeptidase"/>
    <property type="match status" value="1"/>
</dbReference>
<dbReference type="Gene3D" id="3.40.710.10">
    <property type="entry name" value="DD-peptidase/beta-lactamase superfamily"/>
    <property type="match status" value="1"/>
</dbReference>
<organism evidence="7 8">
    <name type="scientific">Lutispora thermophila DSM 19022</name>
    <dbReference type="NCBI Taxonomy" id="1122184"/>
    <lineage>
        <taxon>Bacteria</taxon>
        <taxon>Bacillati</taxon>
        <taxon>Bacillota</taxon>
        <taxon>Clostridia</taxon>
        <taxon>Lutisporales</taxon>
        <taxon>Lutisporaceae</taxon>
        <taxon>Lutispora</taxon>
    </lineage>
</organism>
<dbReference type="Gene3D" id="3.90.1310.10">
    <property type="entry name" value="Penicillin-binding protein 2a (Domain 2)"/>
    <property type="match status" value="1"/>
</dbReference>
<dbReference type="SUPFAM" id="SSF56519">
    <property type="entry name" value="Penicillin binding protein dimerisation domain"/>
    <property type="match status" value="1"/>
</dbReference>
<accession>A0A1M6F2W0</accession>